<dbReference type="HAMAP" id="MF_00175">
    <property type="entry name" value="ClpX"/>
    <property type="match status" value="1"/>
</dbReference>
<dbReference type="PANTHER" id="PTHR48102">
    <property type="entry name" value="ATP-DEPENDENT CLP PROTEASE ATP-BINDING SUBUNIT CLPX-LIKE, MITOCHONDRIAL-RELATED"/>
    <property type="match status" value="1"/>
</dbReference>
<evidence type="ECO:0000256" key="6">
    <source>
        <dbReference type="HAMAP-Rule" id="MF_00175"/>
    </source>
</evidence>
<keyword evidence="1 6" id="KW-0479">Metal-binding</keyword>
<dbReference type="RefSeq" id="WP_132320013.1">
    <property type="nucleotide sequence ID" value="NZ_FWZT01000011.1"/>
</dbReference>
<evidence type="ECO:0000313" key="10">
    <source>
        <dbReference type="Proteomes" id="UP000192907"/>
    </source>
</evidence>
<evidence type="ECO:0000313" key="9">
    <source>
        <dbReference type="EMBL" id="SMF38192.1"/>
    </source>
</evidence>
<dbReference type="Gene3D" id="3.40.50.300">
    <property type="entry name" value="P-loop containing nucleotide triphosphate hydrolases"/>
    <property type="match status" value="1"/>
</dbReference>
<dbReference type="SMART" id="SM01086">
    <property type="entry name" value="ClpB_D2-small"/>
    <property type="match status" value="1"/>
</dbReference>
<feature type="binding site" evidence="6">
    <location>
        <begin position="115"/>
        <end position="122"/>
    </location>
    <ligand>
        <name>ATP</name>
        <dbReference type="ChEBI" id="CHEBI:30616"/>
    </ligand>
</feature>
<feature type="domain" description="ClpX-type ZB" evidence="8">
    <location>
        <begin position="1"/>
        <end position="51"/>
    </location>
</feature>
<comment type="subunit">
    <text evidence="6">Component of the ClpX-ClpP complex. Forms a hexameric ring that, in the presence of ATP, binds to fourteen ClpP subunits assembled into a disk-like structure with a central cavity, resembling the structure of eukaryotic proteasomes.</text>
</comment>
<dbReference type="GO" id="GO:0016887">
    <property type="term" value="F:ATP hydrolysis activity"/>
    <property type="evidence" value="ECO:0007669"/>
    <property type="project" value="InterPro"/>
</dbReference>
<dbReference type="SUPFAM" id="SSF57716">
    <property type="entry name" value="Glucocorticoid receptor-like (DNA-binding domain)"/>
    <property type="match status" value="1"/>
</dbReference>
<dbReference type="NCBIfam" id="TIGR00382">
    <property type="entry name" value="clpX"/>
    <property type="match status" value="1"/>
</dbReference>
<dbReference type="FunFam" id="3.40.50.300:FF:000005">
    <property type="entry name" value="ATP-dependent Clp protease ATP-binding subunit ClpX"/>
    <property type="match status" value="1"/>
</dbReference>
<evidence type="ECO:0000256" key="4">
    <source>
        <dbReference type="ARBA" id="ARBA00022840"/>
    </source>
</evidence>
<dbReference type="InterPro" id="IPR003959">
    <property type="entry name" value="ATPase_AAA_core"/>
</dbReference>
<evidence type="ECO:0000256" key="2">
    <source>
        <dbReference type="ARBA" id="ARBA00022741"/>
    </source>
</evidence>
<dbReference type="GO" id="GO:0008270">
    <property type="term" value="F:zinc ion binding"/>
    <property type="evidence" value="ECO:0007669"/>
    <property type="project" value="UniProtKB-UniRule"/>
</dbReference>
<dbReference type="InterPro" id="IPR004487">
    <property type="entry name" value="Clp_protease_ATP-bd_su_ClpX"/>
</dbReference>
<keyword evidence="9" id="KW-0378">Hydrolase</keyword>
<evidence type="ECO:0000259" key="8">
    <source>
        <dbReference type="PROSITE" id="PS51902"/>
    </source>
</evidence>
<dbReference type="GO" id="GO:0051082">
    <property type="term" value="F:unfolded protein binding"/>
    <property type="evidence" value="ECO:0007669"/>
    <property type="project" value="UniProtKB-UniRule"/>
</dbReference>
<dbReference type="Pfam" id="PF07724">
    <property type="entry name" value="AAA_2"/>
    <property type="match status" value="1"/>
</dbReference>
<dbReference type="Proteomes" id="UP000192907">
    <property type="component" value="Unassembled WGS sequence"/>
</dbReference>
<dbReference type="Gene3D" id="1.10.8.60">
    <property type="match status" value="1"/>
</dbReference>
<evidence type="ECO:0000256" key="7">
    <source>
        <dbReference type="PROSITE-ProRule" id="PRU01250"/>
    </source>
</evidence>
<dbReference type="EMBL" id="FWZT01000011">
    <property type="protein sequence ID" value="SMF38192.1"/>
    <property type="molecule type" value="Genomic_DNA"/>
</dbReference>
<dbReference type="InterPro" id="IPR010603">
    <property type="entry name" value="Znf_CppX_C4"/>
</dbReference>
<gene>
    <name evidence="6" type="primary">clpX</name>
    <name evidence="9" type="ORF">SAMN06296036_111141</name>
</gene>
<protein>
    <recommendedName>
        <fullName evidence="6">ATP-dependent Clp protease ATP-binding subunit ClpX</fullName>
    </recommendedName>
</protein>
<name>A0A1Y6BZP2_9BACT</name>
<evidence type="ECO:0000256" key="1">
    <source>
        <dbReference type="ARBA" id="ARBA00022723"/>
    </source>
</evidence>
<dbReference type="FunFam" id="1.10.8.60:FF:000002">
    <property type="entry name" value="ATP-dependent Clp protease ATP-binding subunit ClpX"/>
    <property type="match status" value="1"/>
</dbReference>
<sequence>MASKDSGLHCSFCGKSQKEVKKLIAGPNVYICDECIQLCNDIIAEEVEKEELLNTSSKVPNPKDIKRILDEYIIGQERAKKTLAVAVHNHYKRIDAKQSNDEIELSKSNILLIGPTGSGKTLLAQTLARILNVPFTISDATNLTEAGYVGEDVENIILNLLQNADYDVELAQRGIGYIDEIDKIARKGDNPSITRDVSGEGVQQALLKIIEGTIANVPPRGGRKHPQQEFLQVDTTNVLFICGGAFAGLEDIIAQRMETSTLGFGAEITSKSQRDVSGLLSKVTTTDLAKFGLIPEFIGRLPVICSLEQLTEDALIEILTKPKNAIVKQFQKLFEFESVTLKFTDGALRAVVKEAIARKTGARGLRAILEESMLEIMYEIPSEDSVKEVVITEELIVNGSQPILVYKTPEEIEAEKAAEENDKKDFGTGSKS</sequence>
<dbReference type="InterPro" id="IPR038366">
    <property type="entry name" value="Znf_CppX_C4_sf"/>
</dbReference>
<dbReference type="PANTHER" id="PTHR48102:SF7">
    <property type="entry name" value="ATP-DEPENDENT CLP PROTEASE ATP-BINDING SUBUNIT CLPX-LIKE, MITOCHONDRIAL"/>
    <property type="match status" value="1"/>
</dbReference>
<keyword evidence="9" id="KW-0645">Protease</keyword>
<keyword evidence="3 6" id="KW-0862">Zinc</keyword>
<dbReference type="CDD" id="cd19497">
    <property type="entry name" value="RecA-like_ClpX"/>
    <property type="match status" value="1"/>
</dbReference>
<organism evidence="9 10">
    <name type="scientific">Pseudobacteriovorax antillogorgiicola</name>
    <dbReference type="NCBI Taxonomy" id="1513793"/>
    <lineage>
        <taxon>Bacteria</taxon>
        <taxon>Pseudomonadati</taxon>
        <taxon>Bdellovibrionota</taxon>
        <taxon>Oligoflexia</taxon>
        <taxon>Oligoflexales</taxon>
        <taxon>Pseudobacteriovoracaceae</taxon>
        <taxon>Pseudobacteriovorax</taxon>
    </lineage>
</organism>
<keyword evidence="10" id="KW-1185">Reference proteome</keyword>
<dbReference type="STRING" id="1513793.SAMN06296036_111141"/>
<feature type="binding site" evidence="6 7">
    <location>
        <position position="32"/>
    </location>
    <ligand>
        <name>Zn(2+)</name>
        <dbReference type="ChEBI" id="CHEBI:29105"/>
    </ligand>
</feature>
<dbReference type="GO" id="GO:0046983">
    <property type="term" value="F:protein dimerization activity"/>
    <property type="evidence" value="ECO:0007669"/>
    <property type="project" value="UniProtKB-UniRule"/>
</dbReference>
<feature type="binding site" evidence="6 7">
    <location>
        <position position="10"/>
    </location>
    <ligand>
        <name>Zn(2+)</name>
        <dbReference type="ChEBI" id="CHEBI:29105"/>
    </ligand>
</feature>
<dbReference type="GO" id="GO:0009376">
    <property type="term" value="C:HslUV protease complex"/>
    <property type="evidence" value="ECO:0007669"/>
    <property type="project" value="TreeGrafter"/>
</dbReference>
<dbReference type="InterPro" id="IPR050052">
    <property type="entry name" value="ATP-dep_Clp_protease_ClpX"/>
</dbReference>
<dbReference type="OrthoDB" id="5288250at2"/>
<proteinExistence type="inferred from homology"/>
<dbReference type="Pfam" id="PF06689">
    <property type="entry name" value="zf-C4_ClpX"/>
    <property type="match status" value="1"/>
</dbReference>
<dbReference type="GO" id="GO:0051603">
    <property type="term" value="P:proteolysis involved in protein catabolic process"/>
    <property type="evidence" value="ECO:0007669"/>
    <property type="project" value="TreeGrafter"/>
</dbReference>
<dbReference type="Gene3D" id="6.20.220.10">
    <property type="entry name" value="ClpX chaperone, C4-type zinc finger domain"/>
    <property type="match status" value="1"/>
</dbReference>
<dbReference type="NCBIfam" id="NF003745">
    <property type="entry name" value="PRK05342.1"/>
    <property type="match status" value="1"/>
</dbReference>
<dbReference type="InterPro" id="IPR003593">
    <property type="entry name" value="AAA+_ATPase"/>
</dbReference>
<keyword evidence="4 6" id="KW-0067">ATP-binding</keyword>
<dbReference type="GO" id="GO:0051301">
    <property type="term" value="P:cell division"/>
    <property type="evidence" value="ECO:0007669"/>
    <property type="project" value="TreeGrafter"/>
</dbReference>
<dbReference type="InterPro" id="IPR019489">
    <property type="entry name" value="Clp_ATPase_C"/>
</dbReference>
<evidence type="ECO:0000256" key="5">
    <source>
        <dbReference type="ARBA" id="ARBA00023186"/>
    </source>
</evidence>
<comment type="similarity">
    <text evidence="6 7">Belongs to the ClpX chaperone family.</text>
</comment>
<dbReference type="GO" id="GO:0140662">
    <property type="term" value="F:ATP-dependent protein folding chaperone"/>
    <property type="evidence" value="ECO:0007669"/>
    <property type="project" value="InterPro"/>
</dbReference>
<keyword evidence="2 6" id="KW-0547">Nucleotide-binding</keyword>
<keyword evidence="5 6" id="KW-0143">Chaperone</keyword>
<comment type="function">
    <text evidence="6">ATP-dependent specificity component of the Clp protease. It directs the protease to specific substrates. Can perform chaperone functions in the absence of ClpP.</text>
</comment>
<dbReference type="InterPro" id="IPR059188">
    <property type="entry name" value="Znf_CLPX-like"/>
</dbReference>
<dbReference type="InterPro" id="IPR046425">
    <property type="entry name" value="ClpX_bact"/>
</dbReference>
<dbReference type="InterPro" id="IPR027417">
    <property type="entry name" value="P-loop_NTPase"/>
</dbReference>
<feature type="binding site" evidence="6 7">
    <location>
        <position position="35"/>
    </location>
    <ligand>
        <name>Zn(2+)</name>
        <dbReference type="ChEBI" id="CHEBI:29105"/>
    </ligand>
</feature>
<feature type="binding site" evidence="6 7">
    <location>
        <position position="13"/>
    </location>
    <ligand>
        <name>Zn(2+)</name>
        <dbReference type="ChEBI" id="CHEBI:29105"/>
    </ligand>
</feature>
<dbReference type="GO" id="GO:0008233">
    <property type="term" value="F:peptidase activity"/>
    <property type="evidence" value="ECO:0007669"/>
    <property type="project" value="UniProtKB-KW"/>
</dbReference>
<dbReference type="SUPFAM" id="SSF52540">
    <property type="entry name" value="P-loop containing nucleoside triphosphate hydrolases"/>
    <property type="match status" value="1"/>
</dbReference>
<dbReference type="GO" id="GO:0005524">
    <property type="term" value="F:ATP binding"/>
    <property type="evidence" value="ECO:0007669"/>
    <property type="project" value="UniProtKB-UniRule"/>
</dbReference>
<dbReference type="PROSITE" id="PS51902">
    <property type="entry name" value="CLPX_ZB"/>
    <property type="match status" value="1"/>
</dbReference>
<accession>A0A1Y6BZP2</accession>
<dbReference type="SMART" id="SM00382">
    <property type="entry name" value="AAA"/>
    <property type="match status" value="1"/>
</dbReference>
<evidence type="ECO:0000256" key="3">
    <source>
        <dbReference type="ARBA" id="ARBA00022833"/>
    </source>
</evidence>
<dbReference type="AlphaFoldDB" id="A0A1Y6BZP2"/>
<dbReference type="Pfam" id="PF10431">
    <property type="entry name" value="ClpB_D2-small"/>
    <property type="match status" value="1"/>
</dbReference>
<reference evidence="10" key="1">
    <citation type="submission" date="2017-04" db="EMBL/GenBank/DDBJ databases">
        <authorList>
            <person name="Varghese N."/>
            <person name="Submissions S."/>
        </authorList>
    </citation>
    <scope>NUCLEOTIDE SEQUENCE [LARGE SCALE GENOMIC DNA]</scope>
    <source>
        <strain evidence="10">RKEM611</strain>
    </source>
</reference>
<dbReference type="SMART" id="SM00994">
    <property type="entry name" value="zf-C4_ClpX"/>
    <property type="match status" value="1"/>
</dbReference>